<dbReference type="SUPFAM" id="SSF69593">
    <property type="entry name" value="Glycerol-3-phosphate (1)-acyltransferase"/>
    <property type="match status" value="1"/>
</dbReference>
<dbReference type="InterPro" id="IPR002123">
    <property type="entry name" value="Plipid/glycerol_acylTrfase"/>
</dbReference>
<evidence type="ECO:0000256" key="13">
    <source>
        <dbReference type="ARBA" id="ARBA00048427"/>
    </source>
</evidence>
<dbReference type="Pfam" id="PF01553">
    <property type="entry name" value="Acyltransferase"/>
    <property type="match status" value="1"/>
</dbReference>
<evidence type="ECO:0000256" key="9">
    <source>
        <dbReference type="ARBA" id="ARBA00023136"/>
    </source>
</evidence>
<dbReference type="SMART" id="SM00563">
    <property type="entry name" value="PlsC"/>
    <property type="match status" value="1"/>
</dbReference>
<dbReference type="CDD" id="cd07993">
    <property type="entry name" value="LPLAT_DHAPAT-like"/>
    <property type="match status" value="1"/>
</dbReference>
<dbReference type="PIRSF" id="PIRSF500064">
    <property type="entry name" value="GPAT"/>
    <property type="match status" value="1"/>
</dbReference>
<dbReference type="GO" id="GO:0004366">
    <property type="term" value="F:glycerol-3-phosphate O-acyltransferase activity"/>
    <property type="evidence" value="ECO:0007669"/>
    <property type="project" value="UniProtKB-EC"/>
</dbReference>
<evidence type="ECO:0000259" key="14">
    <source>
        <dbReference type="SMART" id="SM00563"/>
    </source>
</evidence>
<dbReference type="InterPro" id="IPR022284">
    <property type="entry name" value="GPAT/DHAPAT"/>
</dbReference>
<dbReference type="InterPro" id="IPR045520">
    <property type="entry name" value="GPAT/DHAPAT_C"/>
</dbReference>
<comment type="pathway">
    <text evidence="3">Lipid metabolism.</text>
</comment>
<comment type="pathway">
    <text evidence="2">Phospholipid metabolism; CDP-diacylglycerol biosynthesis; CDP-diacylglycerol from sn-glycerol 3-phosphate: step 1/3.</text>
</comment>
<evidence type="ECO:0000256" key="12">
    <source>
        <dbReference type="ARBA" id="ARBA00023315"/>
    </source>
</evidence>
<dbReference type="EMBL" id="JBHSZP010000013">
    <property type="protein sequence ID" value="MFC7088934.1"/>
    <property type="molecule type" value="Genomic_DNA"/>
</dbReference>
<evidence type="ECO:0000256" key="3">
    <source>
        <dbReference type="ARBA" id="ARBA00005189"/>
    </source>
</evidence>
<accession>A0ABW2EVG9</accession>
<evidence type="ECO:0000256" key="7">
    <source>
        <dbReference type="ARBA" id="ARBA00022475"/>
    </source>
</evidence>
<dbReference type="Proteomes" id="UP001596411">
    <property type="component" value="Unassembled WGS sequence"/>
</dbReference>
<evidence type="ECO:0000256" key="10">
    <source>
        <dbReference type="ARBA" id="ARBA00023209"/>
    </source>
</evidence>
<keyword evidence="10" id="KW-0444">Lipid biosynthesis</keyword>
<keyword evidence="10" id="KW-0443">Lipid metabolism</keyword>
<evidence type="ECO:0000313" key="16">
    <source>
        <dbReference type="Proteomes" id="UP001596411"/>
    </source>
</evidence>
<keyword evidence="7" id="KW-1003">Cell membrane</keyword>
<evidence type="ECO:0000256" key="1">
    <source>
        <dbReference type="ARBA" id="ARBA00004413"/>
    </source>
</evidence>
<keyword evidence="8 15" id="KW-0808">Transferase</keyword>
<organism evidence="15 16">
    <name type="scientific">Halomonas salifodinae</name>
    <dbReference type="NCBI Taxonomy" id="438745"/>
    <lineage>
        <taxon>Bacteria</taxon>
        <taxon>Pseudomonadati</taxon>
        <taxon>Pseudomonadota</taxon>
        <taxon>Gammaproteobacteria</taxon>
        <taxon>Oceanospirillales</taxon>
        <taxon>Halomonadaceae</taxon>
        <taxon>Halomonas</taxon>
    </lineage>
</organism>
<dbReference type="RefSeq" id="WP_346062567.1">
    <property type="nucleotide sequence ID" value="NZ_BAAADR010000012.1"/>
</dbReference>
<comment type="similarity">
    <text evidence="4">Belongs to the GPAT/DAPAT family.</text>
</comment>
<keyword evidence="12 15" id="KW-0012">Acyltransferase</keyword>
<dbReference type="EC" id="2.3.1.15" evidence="5"/>
<dbReference type="PIRSF" id="PIRSF000437">
    <property type="entry name" value="GPAT_DHAPAT"/>
    <property type="match status" value="1"/>
</dbReference>
<evidence type="ECO:0000256" key="2">
    <source>
        <dbReference type="ARBA" id="ARBA00004765"/>
    </source>
</evidence>
<comment type="caution">
    <text evidence="15">The sequence shown here is derived from an EMBL/GenBank/DDBJ whole genome shotgun (WGS) entry which is preliminary data.</text>
</comment>
<dbReference type="Pfam" id="PF19277">
    <property type="entry name" value="GPAT_C"/>
    <property type="match status" value="1"/>
</dbReference>
<dbReference type="PANTHER" id="PTHR12563:SF17">
    <property type="entry name" value="DIHYDROXYACETONE PHOSPHATE ACYLTRANSFERASE"/>
    <property type="match status" value="1"/>
</dbReference>
<dbReference type="InterPro" id="IPR028354">
    <property type="entry name" value="GPAT_PlsB"/>
</dbReference>
<feature type="domain" description="Phospholipid/glycerol acyltransferase" evidence="14">
    <location>
        <begin position="290"/>
        <end position="422"/>
    </location>
</feature>
<protein>
    <recommendedName>
        <fullName evidence="6">Glycerol-3-phosphate acyltransferase</fullName>
        <ecNumber evidence="5">2.3.1.15</ecNumber>
    </recommendedName>
</protein>
<evidence type="ECO:0000256" key="4">
    <source>
        <dbReference type="ARBA" id="ARBA00007937"/>
    </source>
</evidence>
<evidence type="ECO:0000256" key="5">
    <source>
        <dbReference type="ARBA" id="ARBA00013113"/>
    </source>
</evidence>
<dbReference type="PANTHER" id="PTHR12563">
    <property type="entry name" value="GLYCEROL-3-PHOSPHATE ACYLTRANSFERASE"/>
    <property type="match status" value="1"/>
</dbReference>
<dbReference type="InterPro" id="IPR041728">
    <property type="entry name" value="GPAT/DHAPAT_LPLAT"/>
</dbReference>
<evidence type="ECO:0000256" key="6">
    <source>
        <dbReference type="ARBA" id="ARBA00013432"/>
    </source>
</evidence>
<evidence type="ECO:0000256" key="8">
    <source>
        <dbReference type="ARBA" id="ARBA00022679"/>
    </source>
</evidence>
<sequence length="812" mass="91333">MAWRPLHALLRRLLDAWVELRHCDPAPDTLALDPERPVRYVLSHRALSDRLLLENLCRRHGLPLDAPPGTSAILSLPEARRRRWRRRHSSSPLATLTEGLSDSPRADPQLVPVSIFWGRAPGKRFGFWKLLAADSWALTGRLWRLLSVLVNGRSVEVVFGAPLRLGELHDPARPELTSRKAGRLLRVHFRRVRTRVLGPDLSHRRTLIDSVVASPEVRRAIDEAAAAQERSRARLTRRAQRYGREIASNMSYPVLRFFDQLLKRLWTRLYDGVEVTGMEAVKALAGDHTLVYVPCHRSHIDYLLLSYVLYRQGLMPPHIAAGRNLDMPIVGPLLRRGGAFFMRRSFRDNRLYAAVFDAYLHRLLARGHALEYFIEGGRSRSGRLLPPRPGMLAMTLRSQARLIQEQRRPRPLAFVPVYFGYERVMENASYRRELAGEKKRKESPLALLGTLKRLREPFGRVTVACGEPLILDQWLDTRAPEWRQAVPQGRPAWLGQALPALGQTLSRRINAAARLNASNLVALAMLATPQRVIETPRLEHQLRLLARLGQARPGQSLAPPEGTPGDWIDHAERLGLIRRRPQALGELVVADADQAAQLGWYRNNVLHGFALPGLVAFAFRNTPRHDAASLTHRLSPIWPLLVRELAITAPDDLTAATTEQLCRLTDQGLLEAVDGSWQRPQSLADQAALDQLGALVEPFLARGFLLLTVLLRQPSGRATPKALADQGRQLAERLALLSGLPAPEFFDASLFAALLEGLEAEGWVWRDDERVNYGTTLREAARHAQDLFDSTLRQRLMLLAEAGEDNDGQKES</sequence>
<evidence type="ECO:0000256" key="11">
    <source>
        <dbReference type="ARBA" id="ARBA00023264"/>
    </source>
</evidence>
<gene>
    <name evidence="15" type="primary">plsB</name>
    <name evidence="15" type="ORF">ACFQH5_05160</name>
</gene>
<reference evidence="16" key="1">
    <citation type="journal article" date="2019" name="Int. J. Syst. Evol. Microbiol.">
        <title>The Global Catalogue of Microorganisms (GCM) 10K type strain sequencing project: providing services to taxonomists for standard genome sequencing and annotation.</title>
        <authorList>
            <consortium name="The Broad Institute Genomics Platform"/>
            <consortium name="The Broad Institute Genome Sequencing Center for Infectious Disease"/>
            <person name="Wu L."/>
            <person name="Ma J."/>
        </authorList>
    </citation>
    <scope>NUCLEOTIDE SEQUENCE [LARGE SCALE GENOMIC DNA]</scope>
    <source>
        <strain evidence="16">CGMCC 1.13666</strain>
    </source>
</reference>
<keyword evidence="9" id="KW-0472">Membrane</keyword>
<proteinExistence type="inferred from homology"/>
<keyword evidence="16" id="KW-1185">Reference proteome</keyword>
<dbReference type="NCBIfam" id="TIGR03703">
    <property type="entry name" value="plsB"/>
    <property type="match status" value="1"/>
</dbReference>
<comment type="catalytic activity">
    <reaction evidence="13">
        <text>sn-glycerol 3-phosphate + an acyl-CoA = a 1-acyl-sn-glycero-3-phosphate + CoA</text>
        <dbReference type="Rhea" id="RHEA:15325"/>
        <dbReference type="ChEBI" id="CHEBI:57287"/>
        <dbReference type="ChEBI" id="CHEBI:57597"/>
        <dbReference type="ChEBI" id="CHEBI:57970"/>
        <dbReference type="ChEBI" id="CHEBI:58342"/>
        <dbReference type="EC" id="2.3.1.15"/>
    </reaction>
</comment>
<name>A0ABW2EVG9_9GAMM</name>
<keyword evidence="11" id="KW-1208">Phospholipid metabolism</keyword>
<evidence type="ECO:0000313" key="15">
    <source>
        <dbReference type="EMBL" id="MFC7088934.1"/>
    </source>
</evidence>
<keyword evidence="10" id="KW-0594">Phospholipid biosynthesis</keyword>
<comment type="subcellular location">
    <subcellularLocation>
        <location evidence="1">Cell membrane</location>
        <topology evidence="1">Peripheral membrane protein</topology>
        <orientation evidence="1">Cytoplasmic side</orientation>
    </subcellularLocation>
</comment>
<dbReference type="NCBIfam" id="NF003441">
    <property type="entry name" value="PRK04974.1"/>
    <property type="match status" value="1"/>
</dbReference>